<sequence length="733" mass="78696">MSVFSRLGIIIAVAAALSACGGSSSSSSSRGNSSPTLSFAENNFVLANSCFAMRDSAGRFVVRGDDGNYFSSATRLADATPFYMKPTALGEYLIYDDEGTFLNVAAGIIKSAATPSETSNWIVSGVGTNFTLVSEFAAGMTLAVNPSTARLELADAPAATAFQFAENTGCATFPELSTNVSGTTYKGRGVDAPVIGFADVHSHISATTFLGGAHAGRPFHPFGVTEAMGSCEAEHGPQGSLDLVGNLLGPSDMPLGVHDTAGWPTFVDWPKRDALTHEAMYYKWIERAWLAGLRVLVNDLVENEVLCTLQSEAAIASQSGFDLADIIGDAAGMVMLEKCNEMESAISQIQFMHDMQDYIDAQEGGPGLGWFRIVDNPTTAREVINEGKLAVVLGIEISHLFNCDVTQPGGLTEINGCDEAEIAAQMDRLYDLGVREMFPIHEFDNAFGGNGIFDGLVLNVGNFVDTGKFWQTYDCPEQPYFFEAGAIMTSLDPSGGGNPVSDLLTELTQGILPIYPTAKRQCNARGLTALGEFMFQRMMDKKLIIEIDHLELSIKDDVLAMAEAKTPKYPLVSTHGGHGGISIEQVKRILDVGGILYPAKGNGKQFVADQNRLRPLKSSNFDFAMGYGADTNGLATQSGPRGSDSVNVSYPFTLFSGEGWGAQFADIPALTFQQSVVPEGNRSFDINAEGLAHYGMIADWVEAVRIEGGEQAITDLYNSAEVYLQMWERTINR</sequence>
<dbReference type="Gene3D" id="3.20.20.140">
    <property type="entry name" value="Metal-dependent hydrolases"/>
    <property type="match status" value="1"/>
</dbReference>
<dbReference type="RefSeq" id="WP_123182233.1">
    <property type="nucleotide sequence ID" value="NZ_RHGB01000007.1"/>
</dbReference>
<dbReference type="InterPro" id="IPR032466">
    <property type="entry name" value="Metal_Hydrolase"/>
</dbReference>
<comment type="caution">
    <text evidence="2">The sequence shown here is derived from an EMBL/GenBank/DDBJ whole genome shotgun (WGS) entry which is preliminary data.</text>
</comment>
<evidence type="ECO:0000313" key="2">
    <source>
        <dbReference type="EMBL" id="RNL64752.1"/>
    </source>
</evidence>
<proteinExistence type="predicted"/>
<reference evidence="2 3" key="1">
    <citation type="submission" date="2018-10" db="EMBL/GenBank/DDBJ databases">
        <title>Draft genome sequence of Zhongshania sp. DSW25-10.</title>
        <authorList>
            <person name="Oh J."/>
        </authorList>
    </citation>
    <scope>NUCLEOTIDE SEQUENCE [LARGE SCALE GENOMIC DNA]</scope>
    <source>
        <strain evidence="2 3">DSW25-10</strain>
    </source>
</reference>
<evidence type="ECO:0000256" key="1">
    <source>
        <dbReference type="SAM" id="SignalP"/>
    </source>
</evidence>
<dbReference type="EMBL" id="RHGB01000007">
    <property type="protein sequence ID" value="RNL64752.1"/>
    <property type="molecule type" value="Genomic_DNA"/>
</dbReference>
<dbReference type="SUPFAM" id="SSF51556">
    <property type="entry name" value="Metallo-dependent hydrolases"/>
    <property type="match status" value="1"/>
</dbReference>
<keyword evidence="1" id="KW-0732">Signal</keyword>
<accession>A0ABX9W6V2</accession>
<evidence type="ECO:0000313" key="3">
    <source>
        <dbReference type="Proteomes" id="UP000274695"/>
    </source>
</evidence>
<dbReference type="Proteomes" id="UP000274695">
    <property type="component" value="Unassembled WGS sequence"/>
</dbReference>
<name>A0ABX9W6V2_9GAMM</name>
<keyword evidence="3" id="KW-1185">Reference proteome</keyword>
<dbReference type="PROSITE" id="PS51257">
    <property type="entry name" value="PROKAR_LIPOPROTEIN"/>
    <property type="match status" value="1"/>
</dbReference>
<protein>
    <submittedName>
        <fullName evidence="2">Peptidase M19</fullName>
    </submittedName>
</protein>
<feature type="signal peptide" evidence="1">
    <location>
        <begin position="1"/>
        <end position="21"/>
    </location>
</feature>
<gene>
    <name evidence="2" type="ORF">D0911_08275</name>
</gene>
<organism evidence="2 3">
    <name type="scientific">Zhongshania marina</name>
    <dbReference type="NCBI Taxonomy" id="2304603"/>
    <lineage>
        <taxon>Bacteria</taxon>
        <taxon>Pseudomonadati</taxon>
        <taxon>Pseudomonadota</taxon>
        <taxon>Gammaproteobacteria</taxon>
        <taxon>Cellvibrionales</taxon>
        <taxon>Spongiibacteraceae</taxon>
        <taxon>Zhongshania</taxon>
    </lineage>
</organism>
<feature type="chain" id="PRO_5047113883" evidence="1">
    <location>
        <begin position="22"/>
        <end position="733"/>
    </location>
</feature>